<keyword evidence="1" id="KW-0472">Membrane</keyword>
<proteinExistence type="predicted"/>
<name>A0A1D1VL30_RAMVA</name>
<accession>A0A1D1VL30</accession>
<keyword evidence="1" id="KW-0812">Transmembrane</keyword>
<feature type="transmembrane region" description="Helical" evidence="1">
    <location>
        <begin position="64"/>
        <end position="85"/>
    </location>
</feature>
<reference evidence="2 3" key="1">
    <citation type="journal article" date="2016" name="Nat. Commun.">
        <title>Extremotolerant tardigrade genome and improved radiotolerance of human cultured cells by tardigrade-unique protein.</title>
        <authorList>
            <person name="Hashimoto T."/>
            <person name="Horikawa D.D."/>
            <person name="Saito Y."/>
            <person name="Kuwahara H."/>
            <person name="Kozuka-Hata H."/>
            <person name="Shin-I T."/>
            <person name="Minakuchi Y."/>
            <person name="Ohishi K."/>
            <person name="Motoyama A."/>
            <person name="Aizu T."/>
            <person name="Enomoto A."/>
            <person name="Kondo K."/>
            <person name="Tanaka S."/>
            <person name="Hara Y."/>
            <person name="Koshikawa S."/>
            <person name="Sagara H."/>
            <person name="Miura T."/>
            <person name="Yokobori S."/>
            <person name="Miyagawa K."/>
            <person name="Suzuki Y."/>
            <person name="Kubo T."/>
            <person name="Oyama M."/>
            <person name="Kohara Y."/>
            <person name="Fujiyama A."/>
            <person name="Arakawa K."/>
            <person name="Katayama T."/>
            <person name="Toyoda A."/>
            <person name="Kunieda T."/>
        </authorList>
    </citation>
    <scope>NUCLEOTIDE SEQUENCE [LARGE SCALE GENOMIC DNA]</scope>
    <source>
        <strain evidence="2 3">YOKOZUNA-1</strain>
    </source>
</reference>
<keyword evidence="1" id="KW-1133">Transmembrane helix</keyword>
<evidence type="ECO:0000256" key="1">
    <source>
        <dbReference type="SAM" id="Phobius"/>
    </source>
</evidence>
<dbReference type="AlphaFoldDB" id="A0A1D1VL30"/>
<sequence length="86" mass="8907">MTIPVSPARSCPLATTSSSVVVGIVVVLASRLRLTAFVPRCPLVSSGSVFSSTKPCSLPTEVTLGIPIIPFFSCANVTISLPILFS</sequence>
<dbReference type="Proteomes" id="UP000186922">
    <property type="component" value="Unassembled WGS sequence"/>
</dbReference>
<keyword evidence="3" id="KW-1185">Reference proteome</keyword>
<dbReference type="EMBL" id="BDGG01000005">
    <property type="protein sequence ID" value="GAU99623.1"/>
    <property type="molecule type" value="Genomic_DNA"/>
</dbReference>
<evidence type="ECO:0000313" key="3">
    <source>
        <dbReference type="Proteomes" id="UP000186922"/>
    </source>
</evidence>
<protein>
    <submittedName>
        <fullName evidence="2">Uncharacterized protein</fullName>
    </submittedName>
</protein>
<gene>
    <name evidence="2" type="primary">RvY_10591-1</name>
    <name evidence="2" type="synonym">RvY_10591.1</name>
    <name evidence="2" type="ORF">RvY_10591</name>
</gene>
<organism evidence="2 3">
    <name type="scientific">Ramazzottius varieornatus</name>
    <name type="common">Water bear</name>
    <name type="synonym">Tardigrade</name>
    <dbReference type="NCBI Taxonomy" id="947166"/>
    <lineage>
        <taxon>Eukaryota</taxon>
        <taxon>Metazoa</taxon>
        <taxon>Ecdysozoa</taxon>
        <taxon>Tardigrada</taxon>
        <taxon>Eutardigrada</taxon>
        <taxon>Parachela</taxon>
        <taxon>Hypsibioidea</taxon>
        <taxon>Ramazzottiidae</taxon>
        <taxon>Ramazzottius</taxon>
    </lineage>
</organism>
<comment type="caution">
    <text evidence="2">The sequence shown here is derived from an EMBL/GenBank/DDBJ whole genome shotgun (WGS) entry which is preliminary data.</text>
</comment>
<evidence type="ECO:0000313" key="2">
    <source>
        <dbReference type="EMBL" id="GAU99623.1"/>
    </source>
</evidence>
<feature type="transmembrane region" description="Helical" evidence="1">
    <location>
        <begin position="12"/>
        <end position="30"/>
    </location>
</feature>